<evidence type="ECO:0000256" key="14">
    <source>
        <dbReference type="ARBA" id="ARBA00023268"/>
    </source>
</evidence>
<dbReference type="InterPro" id="IPR036950">
    <property type="entry name" value="PBP_transglycosylase"/>
</dbReference>
<dbReference type="NCBIfam" id="TIGR02074">
    <property type="entry name" value="PBP_1a_fam"/>
    <property type="match status" value="1"/>
</dbReference>
<evidence type="ECO:0000256" key="3">
    <source>
        <dbReference type="ARBA" id="ARBA00022475"/>
    </source>
</evidence>
<dbReference type="PANTHER" id="PTHR32282:SF11">
    <property type="entry name" value="PENICILLIN-BINDING PROTEIN 1B"/>
    <property type="match status" value="1"/>
</dbReference>
<evidence type="ECO:0000256" key="12">
    <source>
        <dbReference type="ARBA" id="ARBA00022989"/>
    </source>
</evidence>
<evidence type="ECO:0000313" key="20">
    <source>
        <dbReference type="EMBL" id="ANX10977.1"/>
    </source>
</evidence>
<keyword evidence="14" id="KW-0511">Multifunctional enzyme</keyword>
<keyword evidence="10" id="KW-0133">Cell shape</keyword>
<evidence type="ECO:0000256" key="17">
    <source>
        <dbReference type="ARBA" id="ARBA00049902"/>
    </source>
</evidence>
<dbReference type="RefSeq" id="WP_066286397.1">
    <property type="nucleotide sequence ID" value="NZ_CP016761.1"/>
</dbReference>
<dbReference type="GO" id="GO:0030288">
    <property type="term" value="C:outer membrane-bounded periplasmic space"/>
    <property type="evidence" value="ECO:0007669"/>
    <property type="project" value="TreeGrafter"/>
</dbReference>
<dbReference type="Gene3D" id="1.10.3810.10">
    <property type="entry name" value="Biosynthetic peptidoglycan transglycosylase-like"/>
    <property type="match status" value="1"/>
</dbReference>
<evidence type="ECO:0000256" key="7">
    <source>
        <dbReference type="ARBA" id="ARBA00022679"/>
    </source>
</evidence>
<dbReference type="STRING" id="255247.ABE41_003080"/>
<dbReference type="AlphaFoldDB" id="A0A1B1Z0H7"/>
<dbReference type="FunFam" id="1.10.3810.10:FF:000003">
    <property type="entry name" value="Penicillin-binding protein 1a"/>
    <property type="match status" value="1"/>
</dbReference>
<keyword evidence="8" id="KW-0812">Transmembrane</keyword>
<dbReference type="KEGG" id="far:ABE41_003080"/>
<dbReference type="GO" id="GO:0009002">
    <property type="term" value="F:serine-type D-Ala-D-Ala carboxypeptidase activity"/>
    <property type="evidence" value="ECO:0007669"/>
    <property type="project" value="UniProtKB-EC"/>
</dbReference>
<dbReference type="InterPro" id="IPR012338">
    <property type="entry name" value="Beta-lactam/transpept-like"/>
</dbReference>
<dbReference type="InterPro" id="IPR001460">
    <property type="entry name" value="PCN-bd_Tpept"/>
</dbReference>
<evidence type="ECO:0000256" key="16">
    <source>
        <dbReference type="ARBA" id="ARBA00034000"/>
    </source>
</evidence>
<dbReference type="GO" id="GO:0071555">
    <property type="term" value="P:cell wall organization"/>
    <property type="evidence" value="ECO:0007669"/>
    <property type="project" value="UniProtKB-KW"/>
</dbReference>
<keyword evidence="6" id="KW-0328">Glycosyltransferase</keyword>
<dbReference type="GO" id="GO:0008955">
    <property type="term" value="F:peptidoglycan glycosyltransferase activity"/>
    <property type="evidence" value="ECO:0007669"/>
    <property type="project" value="UniProtKB-EC"/>
</dbReference>
<evidence type="ECO:0000256" key="15">
    <source>
        <dbReference type="ARBA" id="ARBA00023316"/>
    </source>
</evidence>
<evidence type="ECO:0000256" key="8">
    <source>
        <dbReference type="ARBA" id="ARBA00022692"/>
    </source>
</evidence>
<proteinExistence type="predicted"/>
<evidence type="ECO:0000256" key="5">
    <source>
        <dbReference type="ARBA" id="ARBA00022670"/>
    </source>
</evidence>
<sequence>MNPKLGIFAVFLLLSMVFLSFVGLRKEYENYIPFQSAVETLGDANTISLEQNSRLLDMNGGLLYEFRGNESRIHLTYKDIPLTVLQAFIATEDQNFLEHHGIDGKAIARAFITNSSEGGIEQGGSTITQQLARNLFLNHERTYDRKLKELLISYRIEQQLSKEQILELYINAIYFQNGVYGIEKASLFYFSKSSRELTLSETALLAAIPNNPVLYNPIKNLANAKKRQEWILLKMKEEGYINQPKFEAAIKQPINLQVAKSGVPFPEIVGYIKDELLELIASAPENKGLSADEMTKKRDALLRSGAIIETSLNSKLQVEALKAVQKRLLYKEIEGSAVVVDHVSKKIVAMIGGKNVGMEEFNRAYQARRQPGSSIKPLLAYAPYIDVFSLGSNSMISAARICEGNYCPSNYGGASYGTVSLKKAMASSINTAAVRAVKKIGVERAFTYLKPFQFSAVEQKDHQLASALGGFSKGFSPFELTSAYTAFANNGTYVKPRMITSVKDKNGNVLYEWKEQPVNVWKPETNAVMREMLAAVTISGTARDARFPGSMYIGGKTGTTNDVKDLWFVGLTDRYTAGVWVGRDKPESLRSIEGSSPEVMIWRDIMIKAHQK</sequence>
<evidence type="ECO:0000259" key="19">
    <source>
        <dbReference type="Pfam" id="PF00912"/>
    </source>
</evidence>
<dbReference type="GO" id="GO:0008658">
    <property type="term" value="F:penicillin binding"/>
    <property type="evidence" value="ECO:0007669"/>
    <property type="project" value="InterPro"/>
</dbReference>
<dbReference type="SUPFAM" id="SSF53955">
    <property type="entry name" value="Lysozyme-like"/>
    <property type="match status" value="1"/>
</dbReference>
<keyword evidence="11" id="KW-0573">Peptidoglycan synthesis</keyword>
<keyword evidence="13" id="KW-0472">Membrane</keyword>
<dbReference type="GO" id="GO:0008360">
    <property type="term" value="P:regulation of cell shape"/>
    <property type="evidence" value="ECO:0007669"/>
    <property type="project" value="UniProtKB-KW"/>
</dbReference>
<dbReference type="Pfam" id="PF00912">
    <property type="entry name" value="Transgly"/>
    <property type="match status" value="1"/>
</dbReference>
<dbReference type="Proteomes" id="UP000077412">
    <property type="component" value="Chromosome"/>
</dbReference>
<keyword evidence="4" id="KW-0121">Carboxypeptidase</keyword>
<dbReference type="Gene3D" id="3.40.710.10">
    <property type="entry name" value="DD-peptidase/beta-lactamase superfamily"/>
    <property type="match status" value="1"/>
</dbReference>
<keyword evidence="15" id="KW-0961">Cell wall biogenesis/degradation</keyword>
<evidence type="ECO:0000256" key="1">
    <source>
        <dbReference type="ARBA" id="ARBA00004236"/>
    </source>
</evidence>
<keyword evidence="7" id="KW-0808">Transferase</keyword>
<dbReference type="EMBL" id="CP016761">
    <property type="protein sequence ID" value="ANX10977.1"/>
    <property type="molecule type" value="Genomic_DNA"/>
</dbReference>
<keyword evidence="9" id="KW-0378">Hydrolase</keyword>
<dbReference type="OrthoDB" id="9766909at2"/>
<dbReference type="InterPro" id="IPR050396">
    <property type="entry name" value="Glycosyltr_51/Transpeptidase"/>
</dbReference>
<reference evidence="20 21" key="1">
    <citation type="submission" date="2016-08" db="EMBL/GenBank/DDBJ databases">
        <title>Complete genome sequence of Fictibacillus arsenicus G25-54, a strain with toxicity to nematodes and a potential arsenic-resistance activity.</title>
        <authorList>
            <person name="Zheng Z."/>
        </authorList>
    </citation>
    <scope>NUCLEOTIDE SEQUENCE [LARGE SCALE GENOMIC DNA]</scope>
    <source>
        <strain evidence="20 21">G25-54</strain>
    </source>
</reference>
<organism evidence="20 21">
    <name type="scientific">Fictibacillus arsenicus</name>
    <dbReference type="NCBI Taxonomy" id="255247"/>
    <lineage>
        <taxon>Bacteria</taxon>
        <taxon>Bacillati</taxon>
        <taxon>Bacillota</taxon>
        <taxon>Bacilli</taxon>
        <taxon>Bacillales</taxon>
        <taxon>Fictibacillaceae</taxon>
        <taxon>Fictibacillus</taxon>
    </lineage>
</organism>
<dbReference type="GO" id="GO:0006508">
    <property type="term" value="P:proteolysis"/>
    <property type="evidence" value="ECO:0007669"/>
    <property type="project" value="UniProtKB-KW"/>
</dbReference>
<evidence type="ECO:0000256" key="4">
    <source>
        <dbReference type="ARBA" id="ARBA00022645"/>
    </source>
</evidence>
<comment type="pathway">
    <text evidence="2">Cell wall biogenesis; peptidoglycan biosynthesis.</text>
</comment>
<evidence type="ECO:0000256" key="9">
    <source>
        <dbReference type="ARBA" id="ARBA00022801"/>
    </source>
</evidence>
<feature type="domain" description="Penicillin-binding protein transpeptidase" evidence="18">
    <location>
        <begin position="335"/>
        <end position="573"/>
    </location>
</feature>
<dbReference type="GO" id="GO:0009252">
    <property type="term" value="P:peptidoglycan biosynthetic process"/>
    <property type="evidence" value="ECO:0007669"/>
    <property type="project" value="UniProtKB-KW"/>
</dbReference>
<keyword evidence="3" id="KW-1003">Cell membrane</keyword>
<protein>
    <submittedName>
        <fullName evidence="20">Uncharacterized protein</fullName>
    </submittedName>
</protein>
<evidence type="ECO:0000313" key="21">
    <source>
        <dbReference type="Proteomes" id="UP000077412"/>
    </source>
</evidence>
<accession>A0A1B1Z0H7</accession>
<evidence type="ECO:0000256" key="13">
    <source>
        <dbReference type="ARBA" id="ARBA00023136"/>
    </source>
</evidence>
<evidence type="ECO:0000256" key="6">
    <source>
        <dbReference type="ARBA" id="ARBA00022676"/>
    </source>
</evidence>
<evidence type="ECO:0000259" key="18">
    <source>
        <dbReference type="Pfam" id="PF00905"/>
    </source>
</evidence>
<dbReference type="GO" id="GO:0005886">
    <property type="term" value="C:plasma membrane"/>
    <property type="evidence" value="ECO:0007669"/>
    <property type="project" value="UniProtKB-SubCell"/>
</dbReference>
<gene>
    <name evidence="20" type="ORF">ABE41_003080</name>
</gene>
<comment type="catalytic activity">
    <reaction evidence="16">
        <text>Preferential cleavage: (Ac)2-L-Lys-D-Ala-|-D-Ala. Also transpeptidation of peptidyl-alanyl moieties that are N-acyl substituents of D-alanine.</text>
        <dbReference type="EC" id="3.4.16.4"/>
    </reaction>
</comment>
<comment type="subcellular location">
    <subcellularLocation>
        <location evidence="1">Cell membrane</location>
    </subcellularLocation>
</comment>
<feature type="domain" description="Glycosyl transferase family 51" evidence="19">
    <location>
        <begin position="61"/>
        <end position="236"/>
    </location>
</feature>
<dbReference type="InterPro" id="IPR023346">
    <property type="entry name" value="Lysozyme-like_dom_sf"/>
</dbReference>
<keyword evidence="12" id="KW-1133">Transmembrane helix</keyword>
<evidence type="ECO:0000256" key="11">
    <source>
        <dbReference type="ARBA" id="ARBA00022984"/>
    </source>
</evidence>
<dbReference type="PANTHER" id="PTHR32282">
    <property type="entry name" value="BINDING PROTEIN TRANSPEPTIDASE, PUTATIVE-RELATED"/>
    <property type="match status" value="1"/>
</dbReference>
<name>A0A1B1Z0H7_9BACL</name>
<keyword evidence="5" id="KW-0645">Protease</keyword>
<evidence type="ECO:0000256" key="2">
    <source>
        <dbReference type="ARBA" id="ARBA00004752"/>
    </source>
</evidence>
<dbReference type="InterPro" id="IPR001264">
    <property type="entry name" value="Glyco_trans_51"/>
</dbReference>
<keyword evidence="21" id="KW-1185">Reference proteome</keyword>
<dbReference type="Pfam" id="PF00905">
    <property type="entry name" value="Transpeptidase"/>
    <property type="match status" value="1"/>
</dbReference>
<comment type="catalytic activity">
    <reaction evidence="17">
        <text>[GlcNAc-(1-&gt;4)-Mur2Ac(oyl-L-Ala-gamma-D-Glu-L-Lys-D-Ala-D-Ala)](n)-di-trans,octa-cis-undecaprenyl diphosphate + beta-D-GlcNAc-(1-&gt;4)-Mur2Ac(oyl-L-Ala-gamma-D-Glu-L-Lys-D-Ala-D-Ala)-di-trans,octa-cis-undecaprenyl diphosphate = [GlcNAc-(1-&gt;4)-Mur2Ac(oyl-L-Ala-gamma-D-Glu-L-Lys-D-Ala-D-Ala)](n+1)-di-trans,octa-cis-undecaprenyl diphosphate + di-trans,octa-cis-undecaprenyl diphosphate + H(+)</text>
        <dbReference type="Rhea" id="RHEA:23708"/>
        <dbReference type="Rhea" id="RHEA-COMP:9602"/>
        <dbReference type="Rhea" id="RHEA-COMP:9603"/>
        <dbReference type="ChEBI" id="CHEBI:15378"/>
        <dbReference type="ChEBI" id="CHEBI:58405"/>
        <dbReference type="ChEBI" id="CHEBI:60033"/>
        <dbReference type="ChEBI" id="CHEBI:78435"/>
        <dbReference type="EC" id="2.4.99.28"/>
    </reaction>
</comment>
<dbReference type="SUPFAM" id="SSF56601">
    <property type="entry name" value="beta-lactamase/transpeptidase-like"/>
    <property type="match status" value="1"/>
</dbReference>
<evidence type="ECO:0000256" key="10">
    <source>
        <dbReference type="ARBA" id="ARBA00022960"/>
    </source>
</evidence>